<keyword evidence="6" id="KW-0472">Membrane</keyword>
<dbReference type="Gene3D" id="4.10.70.10">
    <property type="entry name" value="Disintegrin domain"/>
    <property type="match status" value="1"/>
</dbReference>
<dbReference type="SUPFAM" id="SSF55486">
    <property type="entry name" value="Metalloproteases ('zincins'), catalytic domain"/>
    <property type="match status" value="1"/>
</dbReference>
<evidence type="ECO:0000256" key="6">
    <source>
        <dbReference type="SAM" id="Phobius"/>
    </source>
</evidence>
<protein>
    <recommendedName>
        <fullName evidence="3">Disintegrin and metalloproteinase domain-containing protein B</fullName>
    </recommendedName>
</protein>
<dbReference type="VEuPathDB" id="FungiDB:PC9H_004149"/>
<evidence type="ECO:0000256" key="7">
    <source>
        <dbReference type="SAM" id="SignalP"/>
    </source>
</evidence>
<feature type="active site" evidence="4">
    <location>
        <position position="482"/>
    </location>
</feature>
<feature type="domain" description="Disintegrin" evidence="8">
    <location>
        <begin position="568"/>
        <end position="656"/>
    </location>
</feature>
<reference evidence="10" key="1">
    <citation type="submission" date="2019-07" db="EMBL/GenBank/DDBJ databases">
        <authorList>
            <person name="Palmer J.M."/>
        </authorList>
    </citation>
    <scope>NUCLEOTIDE SEQUENCE</scope>
    <source>
        <strain evidence="10">PC9</strain>
    </source>
</reference>
<evidence type="ECO:0000256" key="5">
    <source>
        <dbReference type="SAM" id="MobiDB-lite"/>
    </source>
</evidence>
<comment type="caution">
    <text evidence="4">Lacks conserved residue(s) required for the propagation of feature annotation.</text>
</comment>
<dbReference type="SMART" id="SM00050">
    <property type="entry name" value="DISIN"/>
    <property type="match status" value="1"/>
</dbReference>
<dbReference type="Pfam" id="PF01562">
    <property type="entry name" value="Pep_M12B_propep"/>
    <property type="match status" value="1"/>
</dbReference>
<dbReference type="PANTHER" id="PTHR11905:SF159">
    <property type="entry name" value="ADAM METALLOPROTEASE"/>
    <property type="match status" value="1"/>
</dbReference>
<dbReference type="PANTHER" id="PTHR11905">
    <property type="entry name" value="ADAM A DISINTEGRIN AND METALLOPROTEASE DOMAIN"/>
    <property type="match status" value="1"/>
</dbReference>
<sequence>MTRLSYVFTLAVVILLSWPNAALGSSAPPRPLKRLAHPETLALEIFPRRPVIQDTLIRRAIPLPRSTTLRHDDSFRLTVSAFNETYHLHLRPNEHLIHPAARIHYYTTTSDGRSVLSHTVPLTKESVRAYLGEVLHTSVSPARMREDAANVAHSTLPTLGWARIVVHHQGDVVKGLAPIFEGAFSVKGDVYHIMTKDNYLRTKHQLDPQIVHEIDGYEVDSSLVIWRDSDAMTPQEEKLVASGVKLSAGKLGLDDGSRQARPQSCAHDSLPYNADMMGTFGQKPLTSPSWYETLGFGLGDDLARRDDVVGSGMDSNFVNSIGDTSSCPKSQRLLYMGVASDCKFTAQYGSKENATTRILTDWNTASSLYKSSFNVSLGIIELQIQDSTCPSTPDASMPWNVDCSTVTLNDRLSLFSAWRGAKGDDGVGLWHLMSGCPTGTEVGIAWLATLCQQTSSGQAPSVVSGTAVSTSGRTEWQVIAHEIGHNFGAIHDCADGCSGTQNCCPLSASSCNADARFIMSPVAQAGETNFSPCSLGNICSLMSGTGSGRTNTSCLIDPSQSTRSTISLQMCGNGIVENGEDCDPGQGINSPCCDSATCKFRSGAVCDPDSSPCCTQQCSFAPTTQVCRAAKDGRCDTQETCTGNSSSCPADQFAPNGQSCGSNDLRCASGLCTSVALQCQTIGASMNLREACPNRGDESCRVSCKNPSQSNSCVLLQAMLVDGSPCGYGGTCQTGRCQAGSFIEKAKAWYTQNLQISIPVTVAAGILALLLLWALIMAVKRCCVGGRGRSSTMTPVIVDPALARIRHQRLDSVDRSDPLAGLRRPSGPPMRTPPGMPGAVPAALRPGSMVAHQRSPYQGGSTDYTAPSYNNNYGPPNWVDDRLYNGSRP</sequence>
<dbReference type="CDD" id="cd04271">
    <property type="entry name" value="ZnMc_ADAM_fungal"/>
    <property type="match status" value="1"/>
</dbReference>
<keyword evidence="11" id="KW-1185">Reference proteome</keyword>
<keyword evidence="7" id="KW-0732">Signal</keyword>
<dbReference type="GO" id="GO:0006508">
    <property type="term" value="P:proteolysis"/>
    <property type="evidence" value="ECO:0007669"/>
    <property type="project" value="InterPro"/>
</dbReference>
<dbReference type="GeneID" id="59373967"/>
<evidence type="ECO:0000259" key="9">
    <source>
        <dbReference type="PROSITE" id="PS50215"/>
    </source>
</evidence>
<dbReference type="FunFam" id="4.10.70.10:FF:000003">
    <property type="entry name" value="Disintegrin and metalloproteinase domain-containing protein 17"/>
    <property type="match status" value="1"/>
</dbReference>
<dbReference type="SMART" id="SM00608">
    <property type="entry name" value="ACR"/>
    <property type="match status" value="1"/>
</dbReference>
<proteinExistence type="predicted"/>
<dbReference type="OrthoDB" id="5951731at2759"/>
<gene>
    <name evidence="10" type="ORF">PC9H_004149</name>
</gene>
<feature type="binding site" evidence="4">
    <location>
        <position position="485"/>
    </location>
    <ligand>
        <name>Zn(2+)</name>
        <dbReference type="ChEBI" id="CHEBI:29105"/>
        <note>catalytic</note>
    </ligand>
</feature>
<keyword evidence="6" id="KW-0812">Transmembrane</keyword>
<keyword evidence="4" id="KW-0862">Zinc</keyword>
<dbReference type="RefSeq" id="XP_036635209.1">
    <property type="nucleotide sequence ID" value="XM_036773736.1"/>
</dbReference>
<name>A0A8H7A752_PLEOS</name>
<evidence type="ECO:0000259" key="8">
    <source>
        <dbReference type="PROSITE" id="PS50214"/>
    </source>
</evidence>
<feature type="chain" id="PRO_5034142941" description="Disintegrin and metalloproteinase domain-containing protein B" evidence="7">
    <location>
        <begin position="25"/>
        <end position="889"/>
    </location>
</feature>
<feature type="signal peptide" evidence="7">
    <location>
        <begin position="1"/>
        <end position="24"/>
    </location>
</feature>
<feature type="binding site" evidence="4">
    <location>
        <position position="481"/>
    </location>
    <ligand>
        <name>Zn(2+)</name>
        <dbReference type="ChEBI" id="CHEBI:29105"/>
        <note>catalytic</note>
    </ligand>
</feature>
<dbReference type="SUPFAM" id="SSF57552">
    <property type="entry name" value="Blood coagulation inhibitor (disintegrin)"/>
    <property type="match status" value="1"/>
</dbReference>
<dbReference type="InterPro" id="IPR024079">
    <property type="entry name" value="MetalloPept_cat_dom_sf"/>
</dbReference>
<dbReference type="Proteomes" id="UP000623687">
    <property type="component" value="Unassembled WGS sequence"/>
</dbReference>
<dbReference type="Gene3D" id="3.40.390.10">
    <property type="entry name" value="Collagenase (Catalytic Domain)"/>
    <property type="match status" value="1"/>
</dbReference>
<feature type="transmembrane region" description="Helical" evidence="6">
    <location>
        <begin position="756"/>
        <end position="779"/>
    </location>
</feature>
<evidence type="ECO:0000256" key="2">
    <source>
        <dbReference type="ARBA" id="ARBA00056552"/>
    </source>
</evidence>
<dbReference type="InterPro" id="IPR001590">
    <property type="entry name" value="Peptidase_M12B"/>
</dbReference>
<comment type="function">
    <text evidence="2">Probable zinc protease.</text>
</comment>
<evidence type="ECO:0000256" key="4">
    <source>
        <dbReference type="PROSITE-ProRule" id="PRU00276"/>
    </source>
</evidence>
<dbReference type="InterPro" id="IPR034028">
    <property type="entry name" value="ZnMc_ADAM_fungal"/>
</dbReference>
<dbReference type="InterPro" id="IPR006586">
    <property type="entry name" value="ADAM_Cys-rich"/>
</dbReference>
<feature type="region of interest" description="Disordered" evidence="5">
    <location>
        <begin position="813"/>
        <end position="889"/>
    </location>
</feature>
<dbReference type="GO" id="GO:0004222">
    <property type="term" value="F:metalloendopeptidase activity"/>
    <property type="evidence" value="ECO:0007669"/>
    <property type="project" value="InterPro"/>
</dbReference>
<evidence type="ECO:0000256" key="3">
    <source>
        <dbReference type="ARBA" id="ARBA00074021"/>
    </source>
</evidence>
<feature type="compositionally biased region" description="Pro residues" evidence="5">
    <location>
        <begin position="826"/>
        <end position="836"/>
    </location>
</feature>
<dbReference type="PROSITE" id="PS50215">
    <property type="entry name" value="ADAM_MEPRO"/>
    <property type="match status" value="1"/>
</dbReference>
<accession>A0A8H7A752</accession>
<keyword evidence="6" id="KW-1133">Transmembrane helix</keyword>
<dbReference type="GO" id="GO:0046872">
    <property type="term" value="F:metal ion binding"/>
    <property type="evidence" value="ECO:0007669"/>
    <property type="project" value="UniProtKB-KW"/>
</dbReference>
<comment type="caution">
    <text evidence="10">The sequence shown here is derived from an EMBL/GenBank/DDBJ whole genome shotgun (WGS) entry which is preliminary data.</text>
</comment>
<dbReference type="AlphaFoldDB" id="A0A8H7A752"/>
<evidence type="ECO:0000313" key="10">
    <source>
        <dbReference type="EMBL" id="KAF7437310.1"/>
    </source>
</evidence>
<dbReference type="Pfam" id="PF00200">
    <property type="entry name" value="Disintegrin"/>
    <property type="match status" value="1"/>
</dbReference>
<dbReference type="InterPro" id="IPR036436">
    <property type="entry name" value="Disintegrin_dom_sf"/>
</dbReference>
<feature type="compositionally biased region" description="Polar residues" evidence="5">
    <location>
        <begin position="855"/>
        <end position="874"/>
    </location>
</feature>
<dbReference type="InterPro" id="IPR001762">
    <property type="entry name" value="Disintegrin_dom"/>
</dbReference>
<dbReference type="InterPro" id="IPR002870">
    <property type="entry name" value="Peptidase_M12B_N"/>
</dbReference>
<feature type="domain" description="Peptidase M12B" evidence="9">
    <location>
        <begin position="332"/>
        <end position="543"/>
    </location>
</feature>
<evidence type="ECO:0000313" key="11">
    <source>
        <dbReference type="Proteomes" id="UP000623687"/>
    </source>
</evidence>
<dbReference type="EMBL" id="JACETU010000002">
    <property type="protein sequence ID" value="KAF7437310.1"/>
    <property type="molecule type" value="Genomic_DNA"/>
</dbReference>
<keyword evidence="1" id="KW-1015">Disulfide bond</keyword>
<evidence type="ECO:0000256" key="1">
    <source>
        <dbReference type="ARBA" id="ARBA00023157"/>
    </source>
</evidence>
<feature type="binding site" evidence="4">
    <location>
        <position position="491"/>
    </location>
    <ligand>
        <name>Zn(2+)</name>
        <dbReference type="ChEBI" id="CHEBI:29105"/>
        <note>catalytic</note>
    </ligand>
</feature>
<dbReference type="PROSITE" id="PS50214">
    <property type="entry name" value="DISINTEGRIN_2"/>
    <property type="match status" value="1"/>
</dbReference>
<keyword evidence="4" id="KW-0479">Metal-binding</keyword>
<dbReference type="Pfam" id="PF13688">
    <property type="entry name" value="Reprolysin_5"/>
    <property type="match status" value="1"/>
</dbReference>
<organism evidence="10 11">
    <name type="scientific">Pleurotus ostreatus</name>
    <name type="common">Oyster mushroom</name>
    <name type="synonym">White-rot fungus</name>
    <dbReference type="NCBI Taxonomy" id="5322"/>
    <lineage>
        <taxon>Eukaryota</taxon>
        <taxon>Fungi</taxon>
        <taxon>Dikarya</taxon>
        <taxon>Basidiomycota</taxon>
        <taxon>Agaricomycotina</taxon>
        <taxon>Agaricomycetes</taxon>
        <taxon>Agaricomycetidae</taxon>
        <taxon>Agaricales</taxon>
        <taxon>Pleurotineae</taxon>
        <taxon>Pleurotaceae</taxon>
        <taxon>Pleurotus</taxon>
    </lineage>
</organism>